<dbReference type="AlphaFoldDB" id="A0A8S9XD61"/>
<dbReference type="EMBL" id="WIXP02000008">
    <property type="protein sequence ID" value="KAF6206990.1"/>
    <property type="molecule type" value="Genomic_DNA"/>
</dbReference>
<keyword evidence="2" id="KW-1185">Reference proteome</keyword>
<dbReference type="Proteomes" id="UP000466442">
    <property type="component" value="Unassembled WGS sequence"/>
</dbReference>
<evidence type="ECO:0000313" key="1">
    <source>
        <dbReference type="EMBL" id="KAF6206990.1"/>
    </source>
</evidence>
<sequence>MSRKRSSLKNPSVLVNCCSLWVEADLRVVFRWYITRVPLEEIIEQIEAGVDFSDFEIVLFHQRMATELKRRAVMKRKVISTICLVVYSEQKWK</sequence>
<gene>
    <name evidence="1" type="ORF">GE061_018227</name>
</gene>
<evidence type="ECO:0000313" key="2">
    <source>
        <dbReference type="Proteomes" id="UP000466442"/>
    </source>
</evidence>
<reference evidence="1" key="1">
    <citation type="journal article" date="2021" name="Mol. Ecol. Resour.">
        <title>Apolygus lucorum genome provides insights into omnivorousness and mesophyll feeding.</title>
        <authorList>
            <person name="Liu Y."/>
            <person name="Liu H."/>
            <person name="Wang H."/>
            <person name="Huang T."/>
            <person name="Liu B."/>
            <person name="Yang B."/>
            <person name="Yin L."/>
            <person name="Li B."/>
            <person name="Zhang Y."/>
            <person name="Zhang S."/>
            <person name="Jiang F."/>
            <person name="Zhang X."/>
            <person name="Ren Y."/>
            <person name="Wang B."/>
            <person name="Wang S."/>
            <person name="Lu Y."/>
            <person name="Wu K."/>
            <person name="Fan W."/>
            <person name="Wang G."/>
        </authorList>
    </citation>
    <scope>NUCLEOTIDE SEQUENCE</scope>
    <source>
        <strain evidence="1">12Hb</strain>
    </source>
</reference>
<organism evidence="1 2">
    <name type="scientific">Apolygus lucorum</name>
    <name type="common">Small green plant bug</name>
    <name type="synonym">Lygocoris lucorum</name>
    <dbReference type="NCBI Taxonomy" id="248454"/>
    <lineage>
        <taxon>Eukaryota</taxon>
        <taxon>Metazoa</taxon>
        <taxon>Ecdysozoa</taxon>
        <taxon>Arthropoda</taxon>
        <taxon>Hexapoda</taxon>
        <taxon>Insecta</taxon>
        <taxon>Pterygota</taxon>
        <taxon>Neoptera</taxon>
        <taxon>Paraneoptera</taxon>
        <taxon>Hemiptera</taxon>
        <taxon>Heteroptera</taxon>
        <taxon>Panheteroptera</taxon>
        <taxon>Cimicomorpha</taxon>
        <taxon>Miridae</taxon>
        <taxon>Mirini</taxon>
        <taxon>Apolygus</taxon>
    </lineage>
</organism>
<name>A0A8S9XD61_APOLU</name>
<protein>
    <submittedName>
        <fullName evidence="1">Uncharacterized protein</fullName>
    </submittedName>
</protein>
<proteinExistence type="predicted"/>
<accession>A0A8S9XD61</accession>
<comment type="caution">
    <text evidence="1">The sequence shown here is derived from an EMBL/GenBank/DDBJ whole genome shotgun (WGS) entry which is preliminary data.</text>
</comment>